<feature type="region of interest" description="Disordered" evidence="7">
    <location>
        <begin position="1"/>
        <end position="53"/>
    </location>
</feature>
<evidence type="ECO:0000256" key="3">
    <source>
        <dbReference type="ARBA" id="ARBA00022679"/>
    </source>
</evidence>
<sequence length="644" mass="72529">MDQRKQMSQHSSNPLELPSSDFRNKAALHRYRKARAMAGNQRDSDEPEDELEISDLKIYQKHIAGLLQDRPAPQARYTTRGNTSPEAIIDLDEDMDGENSDESEGDSDIDSDADADADGEVDEEMSLYLKPREEQEEIELEIADLEDAVPAITQDYKLIDRLGTGTFSSVYKAIDLGYHDKWENSSIPRLPGTKVFVAVKRIYVTSNPERIRNEIFILETCRGARHVSQLITAFRHEDQVVAIIPYHPHEDFRSFYRTLSMAGMRAYFRCMFRALRDIHARGIIHRDVKPANFLFDPHRGVGTLVDLGLACRMGAEPQTHYGKCLHTAPTREHPHGRLRRAAEYNAEFVRKKQKDARMRSGWTSDRVGYLEKDTRPHSKANRAGTRGFRAPEVLLKCNEQTGAIDMWSAGMILLFFLTGKFPLFQSNDDVEALLEITCIVGRRRMEKAATLHSRTFTTNIPSIAPEGKPWHEFVETLNPKLREPPKSDSRLYPYSMSEASSGGGSHAPPPSSSSSPDAEGVPRETHSVSPSPSTQEHERDVEQALDLLERLLHPESIKRITPRQALYHEFLRESEEGEGDDALFPHPFGEGVCGKLHFVDGVTEELRVRTMTEDGSNSVIPVMAGEGVAIGNEPCEFHKGMGIL</sequence>
<evidence type="ECO:0000256" key="6">
    <source>
        <dbReference type="ARBA" id="ARBA00022840"/>
    </source>
</evidence>
<dbReference type="Pfam" id="PF00069">
    <property type="entry name" value="Pkinase"/>
    <property type="match status" value="2"/>
</dbReference>
<feature type="compositionally biased region" description="Basic and acidic residues" evidence="7">
    <location>
        <begin position="478"/>
        <end position="489"/>
    </location>
</feature>
<dbReference type="Gene3D" id="1.10.510.10">
    <property type="entry name" value="Transferase(Phosphotransferase) domain 1"/>
    <property type="match status" value="1"/>
</dbReference>
<dbReference type="EMBL" id="WTXG01000002">
    <property type="protein sequence ID" value="KAI0306879.1"/>
    <property type="molecule type" value="Genomic_DNA"/>
</dbReference>
<feature type="compositionally biased region" description="Acidic residues" evidence="7">
    <location>
        <begin position="89"/>
        <end position="120"/>
    </location>
</feature>
<evidence type="ECO:0000256" key="7">
    <source>
        <dbReference type="SAM" id="MobiDB-lite"/>
    </source>
</evidence>
<name>A0AAD4MBL6_9AGAM</name>
<keyword evidence="3" id="KW-0808">Transferase</keyword>
<dbReference type="InterPro" id="IPR011009">
    <property type="entry name" value="Kinase-like_dom_sf"/>
</dbReference>
<keyword evidence="4" id="KW-0547">Nucleotide-binding</keyword>
<organism evidence="9 10">
    <name type="scientific">Multifurca ochricompacta</name>
    <dbReference type="NCBI Taxonomy" id="376703"/>
    <lineage>
        <taxon>Eukaryota</taxon>
        <taxon>Fungi</taxon>
        <taxon>Dikarya</taxon>
        <taxon>Basidiomycota</taxon>
        <taxon>Agaricomycotina</taxon>
        <taxon>Agaricomycetes</taxon>
        <taxon>Russulales</taxon>
        <taxon>Russulaceae</taxon>
        <taxon>Multifurca</taxon>
    </lineage>
</organism>
<evidence type="ECO:0000256" key="5">
    <source>
        <dbReference type="ARBA" id="ARBA00022777"/>
    </source>
</evidence>
<keyword evidence="5 9" id="KW-0418">Kinase</keyword>
<dbReference type="AlphaFoldDB" id="A0AAD4MBL6"/>
<dbReference type="Gene3D" id="3.30.200.20">
    <property type="entry name" value="Phosphorylase Kinase, domain 1"/>
    <property type="match status" value="1"/>
</dbReference>
<dbReference type="GO" id="GO:0044773">
    <property type="term" value="P:mitotic DNA damage checkpoint signaling"/>
    <property type="evidence" value="ECO:0007669"/>
    <property type="project" value="TreeGrafter"/>
</dbReference>
<dbReference type="PANTHER" id="PTHR44167:SF23">
    <property type="entry name" value="CDC7 KINASE, ISOFORM A-RELATED"/>
    <property type="match status" value="1"/>
</dbReference>
<feature type="region of interest" description="Disordered" evidence="7">
    <location>
        <begin position="478"/>
        <end position="540"/>
    </location>
</feature>
<proteinExistence type="predicted"/>
<feature type="compositionally biased region" description="Basic residues" evidence="7">
    <location>
        <begin position="26"/>
        <end position="35"/>
    </location>
</feature>
<dbReference type="GO" id="GO:0005524">
    <property type="term" value="F:ATP binding"/>
    <property type="evidence" value="ECO:0007669"/>
    <property type="project" value="UniProtKB-KW"/>
</dbReference>
<dbReference type="PROSITE" id="PS00108">
    <property type="entry name" value="PROTEIN_KINASE_ST"/>
    <property type="match status" value="1"/>
</dbReference>
<dbReference type="CDD" id="cd14019">
    <property type="entry name" value="STKc_Cdc7"/>
    <property type="match status" value="1"/>
</dbReference>
<feature type="region of interest" description="Disordered" evidence="7">
    <location>
        <begin position="65"/>
        <end position="120"/>
    </location>
</feature>
<dbReference type="Proteomes" id="UP001203297">
    <property type="component" value="Unassembled WGS sequence"/>
</dbReference>
<dbReference type="InterPro" id="IPR008271">
    <property type="entry name" value="Ser/Thr_kinase_AS"/>
</dbReference>
<dbReference type="EC" id="2.7.11.1" evidence="1"/>
<evidence type="ECO:0000313" key="10">
    <source>
        <dbReference type="Proteomes" id="UP001203297"/>
    </source>
</evidence>
<comment type="caution">
    <text evidence="9">The sequence shown here is derived from an EMBL/GenBank/DDBJ whole genome shotgun (WGS) entry which is preliminary data.</text>
</comment>
<evidence type="ECO:0000313" key="9">
    <source>
        <dbReference type="EMBL" id="KAI0306879.1"/>
    </source>
</evidence>
<dbReference type="GO" id="GO:0004674">
    <property type="term" value="F:protein serine/threonine kinase activity"/>
    <property type="evidence" value="ECO:0007669"/>
    <property type="project" value="UniProtKB-KW"/>
</dbReference>
<evidence type="ECO:0000256" key="2">
    <source>
        <dbReference type="ARBA" id="ARBA00022527"/>
    </source>
</evidence>
<keyword evidence="10" id="KW-1185">Reference proteome</keyword>
<dbReference type="GO" id="GO:0005634">
    <property type="term" value="C:nucleus"/>
    <property type="evidence" value="ECO:0007669"/>
    <property type="project" value="TreeGrafter"/>
</dbReference>
<gene>
    <name evidence="9" type="ORF">B0F90DRAFT_1683169</name>
</gene>
<evidence type="ECO:0000256" key="4">
    <source>
        <dbReference type="ARBA" id="ARBA00022741"/>
    </source>
</evidence>
<protein>
    <recommendedName>
        <fullName evidence="1">non-specific serine/threonine protein kinase</fullName>
        <ecNumber evidence="1">2.7.11.1</ecNumber>
    </recommendedName>
</protein>
<reference evidence="9" key="1">
    <citation type="journal article" date="2022" name="New Phytol.">
        <title>Evolutionary transition to the ectomycorrhizal habit in the genomes of a hyperdiverse lineage of mushroom-forming fungi.</title>
        <authorList>
            <person name="Looney B."/>
            <person name="Miyauchi S."/>
            <person name="Morin E."/>
            <person name="Drula E."/>
            <person name="Courty P.E."/>
            <person name="Kohler A."/>
            <person name="Kuo A."/>
            <person name="LaButti K."/>
            <person name="Pangilinan J."/>
            <person name="Lipzen A."/>
            <person name="Riley R."/>
            <person name="Andreopoulos W."/>
            <person name="He G."/>
            <person name="Johnson J."/>
            <person name="Nolan M."/>
            <person name="Tritt A."/>
            <person name="Barry K.W."/>
            <person name="Grigoriev I.V."/>
            <person name="Nagy L.G."/>
            <person name="Hibbett D."/>
            <person name="Henrissat B."/>
            <person name="Matheny P.B."/>
            <person name="Labbe J."/>
            <person name="Martin F.M."/>
        </authorList>
    </citation>
    <scope>NUCLEOTIDE SEQUENCE</scope>
    <source>
        <strain evidence="9">BPL690</strain>
    </source>
</reference>
<keyword evidence="6" id="KW-0067">ATP-binding</keyword>
<accession>A0AAD4MBL6</accession>
<feature type="compositionally biased region" description="Polar residues" evidence="7">
    <location>
        <begin position="1"/>
        <end position="14"/>
    </location>
</feature>
<dbReference type="PANTHER" id="PTHR44167">
    <property type="entry name" value="OVARIAN-SPECIFIC SERINE/THREONINE-PROTEIN KINASE LOK-RELATED"/>
    <property type="match status" value="1"/>
</dbReference>
<feature type="domain" description="Protein kinase" evidence="8">
    <location>
        <begin position="156"/>
        <end position="571"/>
    </location>
</feature>
<evidence type="ECO:0000256" key="1">
    <source>
        <dbReference type="ARBA" id="ARBA00012513"/>
    </source>
</evidence>
<feature type="compositionally biased region" description="Polar residues" evidence="7">
    <location>
        <begin position="76"/>
        <end position="85"/>
    </location>
</feature>
<dbReference type="InterPro" id="IPR000719">
    <property type="entry name" value="Prot_kinase_dom"/>
</dbReference>
<dbReference type="PROSITE" id="PS50011">
    <property type="entry name" value="PROTEIN_KINASE_DOM"/>
    <property type="match status" value="1"/>
</dbReference>
<keyword evidence="2" id="KW-0723">Serine/threonine-protein kinase</keyword>
<dbReference type="SMART" id="SM00220">
    <property type="entry name" value="S_TKc"/>
    <property type="match status" value="1"/>
</dbReference>
<dbReference type="SUPFAM" id="SSF56112">
    <property type="entry name" value="Protein kinase-like (PK-like)"/>
    <property type="match status" value="1"/>
</dbReference>
<evidence type="ECO:0000259" key="8">
    <source>
        <dbReference type="PROSITE" id="PS50011"/>
    </source>
</evidence>